<dbReference type="PROSITE" id="PS51088">
    <property type="entry name" value="TEA_2"/>
    <property type="match status" value="1"/>
</dbReference>
<feature type="domain" description="TEA" evidence="13">
    <location>
        <begin position="409"/>
        <end position="481"/>
    </location>
</feature>
<evidence type="ECO:0000256" key="2">
    <source>
        <dbReference type="ARBA" id="ARBA00012513"/>
    </source>
</evidence>
<evidence type="ECO:0000256" key="5">
    <source>
        <dbReference type="ARBA" id="ARBA00022741"/>
    </source>
</evidence>
<evidence type="ECO:0000256" key="9">
    <source>
        <dbReference type="ARBA" id="ARBA00048679"/>
    </source>
</evidence>
<dbReference type="InterPro" id="IPR038096">
    <property type="entry name" value="TEA/ATTS_sf"/>
</dbReference>
<keyword evidence="7" id="KW-0067">ATP-binding</keyword>
<dbReference type="InterPro" id="IPR050660">
    <property type="entry name" value="NEK_Ser/Thr_kinase"/>
</dbReference>
<comment type="catalytic activity">
    <reaction evidence="9">
        <text>L-seryl-[protein] + ATP = O-phospho-L-seryl-[protein] + ADP + H(+)</text>
        <dbReference type="Rhea" id="RHEA:17989"/>
        <dbReference type="Rhea" id="RHEA-COMP:9863"/>
        <dbReference type="Rhea" id="RHEA-COMP:11604"/>
        <dbReference type="ChEBI" id="CHEBI:15378"/>
        <dbReference type="ChEBI" id="CHEBI:29999"/>
        <dbReference type="ChEBI" id="CHEBI:30616"/>
        <dbReference type="ChEBI" id="CHEBI:83421"/>
        <dbReference type="ChEBI" id="CHEBI:456216"/>
        <dbReference type="EC" id="2.7.11.1"/>
    </reaction>
</comment>
<feature type="region of interest" description="Disordered" evidence="11">
    <location>
        <begin position="478"/>
        <end position="518"/>
    </location>
</feature>
<dbReference type="Pfam" id="PF01285">
    <property type="entry name" value="TEA"/>
    <property type="match status" value="1"/>
</dbReference>
<comment type="similarity">
    <text evidence="1">Belongs to the TEC1 family.</text>
</comment>
<evidence type="ECO:0000256" key="6">
    <source>
        <dbReference type="ARBA" id="ARBA00022777"/>
    </source>
</evidence>
<dbReference type="Proteomes" id="UP001212997">
    <property type="component" value="Unassembled WGS sequence"/>
</dbReference>
<name>A0AAD5V3Y6_9APHY</name>
<dbReference type="PROSITE" id="PS50011">
    <property type="entry name" value="PROTEIN_KINASE_DOM"/>
    <property type="match status" value="1"/>
</dbReference>
<gene>
    <name evidence="14" type="ORF">NLI96_g4782</name>
</gene>
<dbReference type="InterPro" id="IPR000818">
    <property type="entry name" value="TEA/ATTS_dom"/>
</dbReference>
<organism evidence="14 15">
    <name type="scientific">Meripilus lineatus</name>
    <dbReference type="NCBI Taxonomy" id="2056292"/>
    <lineage>
        <taxon>Eukaryota</taxon>
        <taxon>Fungi</taxon>
        <taxon>Dikarya</taxon>
        <taxon>Basidiomycota</taxon>
        <taxon>Agaricomycotina</taxon>
        <taxon>Agaricomycetes</taxon>
        <taxon>Polyporales</taxon>
        <taxon>Meripilaceae</taxon>
        <taxon>Meripilus</taxon>
    </lineage>
</organism>
<comment type="caution">
    <text evidence="14">The sequence shown here is derived from an EMBL/GenBank/DDBJ whole genome shotgun (WGS) entry which is preliminary data.</text>
</comment>
<dbReference type="EMBL" id="JANAWD010000145">
    <property type="protein sequence ID" value="KAJ3485692.1"/>
    <property type="molecule type" value="Genomic_DNA"/>
</dbReference>
<keyword evidence="15" id="KW-1185">Reference proteome</keyword>
<dbReference type="PRINTS" id="PR00109">
    <property type="entry name" value="TYRKINASE"/>
</dbReference>
<sequence length="807" mass="90568">MPPPSPVGIARGYEVRRRLVEVSVLLHPHITFDGRLRAAMDRGDWRLSLQVDHLIRKKQGRRAVAQSLVEGRAQLFLDLSYEILQKRAWGTSDHLQTRFRPAPTLVVGDDFGRRLHKTMTSLAHRSGKTPSALFITHVTIENPEPVISGAFGDVIKGTLHGQEVALKRMRHYQRQSKEERESLLKDLCKEVLIWSHLEHQNILPLYGIDRDSFASSSSLCLVSPWMEFGDITDFLKTTEVTKRDEVIERLIKEIFLGLFYLHDQNIVHGDLRPPNILIDREQHVRIADFGLAYFADSTQSSVSAPDAGPRSPERCCVDDIFGDDYKYMPSKETDVFALGTVYYEIRTGGQPFKTLQKLRSLKTRNFSVIPLFSTLPRKASLIISQCWEWAPRQRPTIAELLELYDRKPVEDGSEFWSEDLEKVFVEGLREYWESPWATYSRGRSRWRNQFLVDHLKKFGIERSKKQVASHIQVLRDMWRGEPATPDPPESSSRYDSLDELSSSSASSTPDSMTPDFTQMHSSAVPMNYLSPTGSNMGLASLDLGPFSSSPPAHLQAGVKLEPLHATPGLYNLPPIAQSAFPESVDLGTSCSLPPPLPRHRVTKLSLWTDGMVLFEVDVDRLALTGPHRPDHTSVLIRIKLSISSIDDIHSSPNLHGFQGCMTFSEPWNSDAKCITKSCVGPACMSTEIGSLEATNSPAALSNTAWMSQGYSTALPDSCLTRCKWLETSQDTITQQIVFNGIVEAAFVFHLERTMASSSPPSVELVGYSNATIREAAPALHNNLRYCSGPLLTPETCPTPIFQRQWSL</sequence>
<dbReference type="Pfam" id="PF00069">
    <property type="entry name" value="Pkinase"/>
    <property type="match status" value="1"/>
</dbReference>
<evidence type="ECO:0000259" key="12">
    <source>
        <dbReference type="PROSITE" id="PS50011"/>
    </source>
</evidence>
<accession>A0AAD5V3Y6</accession>
<dbReference type="AlphaFoldDB" id="A0AAD5V3Y6"/>
<evidence type="ECO:0000313" key="14">
    <source>
        <dbReference type="EMBL" id="KAJ3485692.1"/>
    </source>
</evidence>
<dbReference type="SMART" id="SM00426">
    <property type="entry name" value="TEA"/>
    <property type="match status" value="1"/>
</dbReference>
<keyword evidence="6" id="KW-0418">Kinase</keyword>
<evidence type="ECO:0000256" key="7">
    <source>
        <dbReference type="ARBA" id="ARBA00022840"/>
    </source>
</evidence>
<dbReference type="InterPro" id="IPR001245">
    <property type="entry name" value="Ser-Thr/Tyr_kinase_cat_dom"/>
</dbReference>
<proteinExistence type="inferred from homology"/>
<comment type="catalytic activity">
    <reaction evidence="8">
        <text>L-threonyl-[protein] + ATP = O-phospho-L-threonyl-[protein] + ADP + H(+)</text>
        <dbReference type="Rhea" id="RHEA:46608"/>
        <dbReference type="Rhea" id="RHEA-COMP:11060"/>
        <dbReference type="Rhea" id="RHEA-COMP:11605"/>
        <dbReference type="ChEBI" id="CHEBI:15378"/>
        <dbReference type="ChEBI" id="CHEBI:30013"/>
        <dbReference type="ChEBI" id="CHEBI:30616"/>
        <dbReference type="ChEBI" id="CHEBI:61977"/>
        <dbReference type="ChEBI" id="CHEBI:456216"/>
        <dbReference type="EC" id="2.7.11.1"/>
    </reaction>
</comment>
<dbReference type="GO" id="GO:0003700">
    <property type="term" value="F:DNA-binding transcription factor activity"/>
    <property type="evidence" value="ECO:0007669"/>
    <property type="project" value="InterPro"/>
</dbReference>
<dbReference type="InterPro" id="IPR011009">
    <property type="entry name" value="Kinase-like_dom_sf"/>
</dbReference>
<evidence type="ECO:0000259" key="13">
    <source>
        <dbReference type="PROSITE" id="PS51088"/>
    </source>
</evidence>
<dbReference type="Gene3D" id="6.10.20.40">
    <property type="entry name" value="TEA/ATTS domain"/>
    <property type="match status" value="1"/>
</dbReference>
<dbReference type="SUPFAM" id="SSF56112">
    <property type="entry name" value="Protein kinase-like (PK-like)"/>
    <property type="match status" value="1"/>
</dbReference>
<keyword evidence="5" id="KW-0547">Nucleotide-binding</keyword>
<reference evidence="14" key="1">
    <citation type="submission" date="2022-07" db="EMBL/GenBank/DDBJ databases">
        <title>Genome Sequence of Physisporinus lineatus.</title>
        <authorList>
            <person name="Buettner E."/>
        </authorList>
    </citation>
    <scope>NUCLEOTIDE SEQUENCE</scope>
    <source>
        <strain evidence="14">VT162</strain>
    </source>
</reference>
<dbReference type="EC" id="2.7.11.1" evidence="2"/>
<protein>
    <recommendedName>
        <fullName evidence="2">non-specific serine/threonine protein kinase</fullName>
        <ecNumber evidence="2">2.7.11.1</ecNumber>
    </recommendedName>
</protein>
<evidence type="ECO:0000256" key="4">
    <source>
        <dbReference type="ARBA" id="ARBA00022679"/>
    </source>
</evidence>
<feature type="domain" description="Protein kinase" evidence="12">
    <location>
        <begin position="140"/>
        <end position="416"/>
    </location>
</feature>
<evidence type="ECO:0000256" key="11">
    <source>
        <dbReference type="SAM" id="MobiDB-lite"/>
    </source>
</evidence>
<evidence type="ECO:0000256" key="10">
    <source>
        <dbReference type="PROSITE-ProRule" id="PRU00505"/>
    </source>
</evidence>
<keyword evidence="3" id="KW-0723">Serine/threonine-protein kinase</keyword>
<evidence type="ECO:0000256" key="8">
    <source>
        <dbReference type="ARBA" id="ARBA00047899"/>
    </source>
</evidence>
<dbReference type="GO" id="GO:0004674">
    <property type="term" value="F:protein serine/threonine kinase activity"/>
    <property type="evidence" value="ECO:0007669"/>
    <property type="project" value="UniProtKB-KW"/>
</dbReference>
<dbReference type="PANTHER" id="PTHR43671">
    <property type="entry name" value="SERINE/THREONINE-PROTEIN KINASE NEK"/>
    <property type="match status" value="1"/>
</dbReference>
<evidence type="ECO:0000313" key="15">
    <source>
        <dbReference type="Proteomes" id="UP001212997"/>
    </source>
</evidence>
<feature type="DNA-binding region" description="TEA" evidence="10">
    <location>
        <begin position="409"/>
        <end position="481"/>
    </location>
</feature>
<dbReference type="PANTHER" id="PTHR43671:SF98">
    <property type="entry name" value="SERINE_THREONINE-PROTEIN KINASE NEK11"/>
    <property type="match status" value="1"/>
</dbReference>
<evidence type="ECO:0000256" key="1">
    <source>
        <dbReference type="ARBA" id="ARBA00008421"/>
    </source>
</evidence>
<dbReference type="InterPro" id="IPR000719">
    <property type="entry name" value="Prot_kinase_dom"/>
</dbReference>
<evidence type="ECO:0000256" key="3">
    <source>
        <dbReference type="ARBA" id="ARBA00022527"/>
    </source>
</evidence>
<dbReference type="GO" id="GO:0005524">
    <property type="term" value="F:ATP binding"/>
    <property type="evidence" value="ECO:0007669"/>
    <property type="project" value="UniProtKB-KW"/>
</dbReference>
<feature type="compositionally biased region" description="Low complexity" evidence="11">
    <location>
        <begin position="490"/>
        <end position="511"/>
    </location>
</feature>
<keyword evidence="4" id="KW-0808">Transferase</keyword>
<dbReference type="Gene3D" id="1.10.510.10">
    <property type="entry name" value="Transferase(Phosphotransferase) domain 1"/>
    <property type="match status" value="1"/>
</dbReference>